<dbReference type="InterPro" id="IPR000531">
    <property type="entry name" value="Beta-barrel_TonB"/>
</dbReference>
<keyword evidence="6 10" id="KW-0798">TonB box</keyword>
<keyword evidence="5" id="KW-0732">Signal</keyword>
<dbReference type="Pfam" id="PF00593">
    <property type="entry name" value="TonB_dep_Rec_b-barrel"/>
    <property type="match status" value="1"/>
</dbReference>
<dbReference type="PANTHER" id="PTHR30069">
    <property type="entry name" value="TONB-DEPENDENT OUTER MEMBRANE RECEPTOR"/>
    <property type="match status" value="1"/>
</dbReference>
<keyword evidence="7 10" id="KW-0472">Membrane</keyword>
<dbReference type="GO" id="GO:0015344">
    <property type="term" value="F:siderophore uptake transmembrane transporter activity"/>
    <property type="evidence" value="ECO:0007669"/>
    <property type="project" value="TreeGrafter"/>
</dbReference>
<dbReference type="SUPFAM" id="SSF56935">
    <property type="entry name" value="Porins"/>
    <property type="match status" value="1"/>
</dbReference>
<evidence type="ECO:0000256" key="9">
    <source>
        <dbReference type="ARBA" id="ARBA00023237"/>
    </source>
</evidence>
<dbReference type="GO" id="GO:0044718">
    <property type="term" value="P:siderophore transmembrane transport"/>
    <property type="evidence" value="ECO:0007669"/>
    <property type="project" value="TreeGrafter"/>
</dbReference>
<reference evidence="13 14" key="1">
    <citation type="submission" date="2017-10" db="EMBL/GenBank/DDBJ databases">
        <title>Genome sequence of Caulobacter mirabilis FWC38.</title>
        <authorList>
            <person name="Fiebig A."/>
            <person name="Crosson S."/>
        </authorList>
    </citation>
    <scope>NUCLEOTIDE SEQUENCE [LARGE SCALE GENOMIC DNA]</scope>
    <source>
        <strain evidence="13 14">FWC 38</strain>
    </source>
</reference>
<dbReference type="GO" id="GO:0009279">
    <property type="term" value="C:cell outer membrane"/>
    <property type="evidence" value="ECO:0007669"/>
    <property type="project" value="UniProtKB-SubCell"/>
</dbReference>
<evidence type="ECO:0000256" key="1">
    <source>
        <dbReference type="ARBA" id="ARBA00004571"/>
    </source>
</evidence>
<evidence type="ECO:0000256" key="2">
    <source>
        <dbReference type="ARBA" id="ARBA00022448"/>
    </source>
</evidence>
<keyword evidence="4" id="KW-0812">Transmembrane</keyword>
<dbReference type="Gene3D" id="2.170.130.10">
    <property type="entry name" value="TonB-dependent receptor, plug domain"/>
    <property type="match status" value="1"/>
</dbReference>
<accession>A0A2D2B1T8</accession>
<sequence length="687" mass="75650">MSYLLLAAAAIAAPAETPPAETQAQGVISYPAAFFADAQPNTANDMIARLPGFALDQGSGVRGFAGAAGNVLIDGDRPTSKSDDLQNILRRIPASQVERIDVIRGGAPGIDMQGKTVLANIVRKGGASTTGLISVVNNFIYDGRNNPGIRLEGTRRGDGKALEGSLVMAGFLDDGAGDGLLVQRDGAGALIDRADMQVEGDGLQVVGTGAFETPLAGGKFRVNGRLFLERFFYGERDAFDSGSLVESREHDEELRGEVGLRYARDLGPRTKIETLFLQQLESQDFKARYDADGDAERFANSRKLGESIGRASLNHRRSDRLSFETGGEAAFNWLESQTDYSINGAPVVLPAAKVRVEERRAELFGQATWKPVPTVTLEGGLKYETSRIQSEGDVVLEKSLSFAKPRAVATWSPNASNQIRVRLEREVGQLDFDDFVASSEISNGGAVTSGNPNLNPEQAWVAAVAYERRFWGSGAITLTLSRSELTDVIDRAPEVVVSTCPLLQNGQRDVTSPACTRFDRPDNIGDGTRNQARVDFNLPLGRMGIAGGTLRGFVVWRDSEVTDPTTGEMRRVTGERPREWELHFSQDLPRWKLNWGVDVFGDWKETYHRYNRVTDVELRAFVTPYVEYKPRPDLQFLLQLQNFTQRDLVRIQEVYAGPRGNSPLQLRESRQYENGMMVYVRVRKTFG</sequence>
<dbReference type="EMBL" id="CP024201">
    <property type="protein sequence ID" value="ATQ44224.1"/>
    <property type="molecule type" value="Genomic_DNA"/>
</dbReference>
<protein>
    <submittedName>
        <fullName evidence="13">TonB-dependent receptor</fullName>
    </submittedName>
</protein>
<dbReference type="Gene3D" id="2.40.170.20">
    <property type="entry name" value="TonB-dependent receptor, beta-barrel domain"/>
    <property type="match status" value="1"/>
</dbReference>
<evidence type="ECO:0000313" key="14">
    <source>
        <dbReference type="Proteomes" id="UP000228945"/>
    </source>
</evidence>
<dbReference type="OrthoDB" id="7622322at2"/>
<keyword evidence="2" id="KW-0813">Transport</keyword>
<evidence type="ECO:0000256" key="10">
    <source>
        <dbReference type="RuleBase" id="RU003357"/>
    </source>
</evidence>
<evidence type="ECO:0000256" key="7">
    <source>
        <dbReference type="ARBA" id="ARBA00023136"/>
    </source>
</evidence>
<name>A0A2D2B1T8_9CAUL</name>
<keyword evidence="14" id="KW-1185">Reference proteome</keyword>
<evidence type="ECO:0000256" key="8">
    <source>
        <dbReference type="ARBA" id="ARBA00023170"/>
    </source>
</evidence>
<keyword evidence="8 13" id="KW-0675">Receptor</keyword>
<dbReference type="InterPro" id="IPR036942">
    <property type="entry name" value="Beta-barrel_TonB_sf"/>
</dbReference>
<keyword evidence="3" id="KW-1134">Transmembrane beta strand</keyword>
<evidence type="ECO:0000256" key="5">
    <source>
        <dbReference type="ARBA" id="ARBA00022729"/>
    </source>
</evidence>
<dbReference type="KEGG" id="cmb:CSW64_18445"/>
<feature type="domain" description="TonB-dependent receptor plug" evidence="12">
    <location>
        <begin position="22"/>
        <end position="108"/>
    </location>
</feature>
<evidence type="ECO:0000256" key="4">
    <source>
        <dbReference type="ARBA" id="ARBA00022692"/>
    </source>
</evidence>
<proteinExistence type="inferred from homology"/>
<dbReference type="InterPro" id="IPR037066">
    <property type="entry name" value="Plug_dom_sf"/>
</dbReference>
<evidence type="ECO:0000256" key="6">
    <source>
        <dbReference type="ARBA" id="ARBA00023077"/>
    </source>
</evidence>
<evidence type="ECO:0000256" key="3">
    <source>
        <dbReference type="ARBA" id="ARBA00022452"/>
    </source>
</evidence>
<evidence type="ECO:0000313" key="13">
    <source>
        <dbReference type="EMBL" id="ATQ44224.1"/>
    </source>
</evidence>
<gene>
    <name evidence="13" type="ORF">CSW64_18445</name>
</gene>
<comment type="similarity">
    <text evidence="10">Belongs to the TonB-dependent receptor family.</text>
</comment>
<dbReference type="Pfam" id="PF07715">
    <property type="entry name" value="Plug"/>
    <property type="match status" value="1"/>
</dbReference>
<dbReference type="InterPro" id="IPR012910">
    <property type="entry name" value="Plug_dom"/>
</dbReference>
<dbReference type="Proteomes" id="UP000228945">
    <property type="component" value="Chromosome"/>
</dbReference>
<dbReference type="InterPro" id="IPR039426">
    <property type="entry name" value="TonB-dep_rcpt-like"/>
</dbReference>
<organism evidence="13 14">
    <name type="scientific">Caulobacter mirabilis</name>
    <dbReference type="NCBI Taxonomy" id="69666"/>
    <lineage>
        <taxon>Bacteria</taxon>
        <taxon>Pseudomonadati</taxon>
        <taxon>Pseudomonadota</taxon>
        <taxon>Alphaproteobacteria</taxon>
        <taxon>Caulobacterales</taxon>
        <taxon>Caulobacteraceae</taxon>
        <taxon>Caulobacter</taxon>
    </lineage>
</organism>
<feature type="domain" description="TonB-dependent receptor-like beta-barrel" evidence="11">
    <location>
        <begin position="253"/>
        <end position="612"/>
    </location>
</feature>
<keyword evidence="9" id="KW-0998">Cell outer membrane</keyword>
<dbReference type="AlphaFoldDB" id="A0A2D2B1T8"/>
<dbReference type="RefSeq" id="WP_099623472.1">
    <property type="nucleotide sequence ID" value="NZ_CP024201.1"/>
</dbReference>
<comment type="subcellular location">
    <subcellularLocation>
        <location evidence="1">Cell outer membrane</location>
        <topology evidence="1">Multi-pass membrane protein</topology>
    </subcellularLocation>
</comment>
<evidence type="ECO:0000259" key="11">
    <source>
        <dbReference type="Pfam" id="PF00593"/>
    </source>
</evidence>
<evidence type="ECO:0000259" key="12">
    <source>
        <dbReference type="Pfam" id="PF07715"/>
    </source>
</evidence>
<dbReference type="PANTHER" id="PTHR30069:SF29">
    <property type="entry name" value="HEMOGLOBIN AND HEMOGLOBIN-HAPTOGLOBIN-BINDING PROTEIN 1-RELATED"/>
    <property type="match status" value="1"/>
</dbReference>